<dbReference type="EMBL" id="CP023994">
    <property type="protein sequence ID" value="AWR21538.1"/>
    <property type="molecule type" value="Genomic_DNA"/>
</dbReference>
<keyword evidence="3" id="KW-1185">Reference proteome</keyword>
<keyword evidence="1" id="KW-0472">Membrane</keyword>
<dbReference type="KEGG" id="aum:AURMO_00936"/>
<sequence length="119" mass="12429">MSTPQTPRQRSAQASLGQVVLGFELIVVGLAALTIFGLGALPPVVALGGGAAVCLLMLATIGLMMKYKWAFILGWAVQAIIVLSGFAVTMLFLIGAVFAGIWTFAMTTGAKLDSQKKEN</sequence>
<dbReference type="AlphaFoldDB" id="A0A2Z3S3L3"/>
<protein>
    <recommendedName>
        <fullName evidence="4">DUF4233 domain-containing protein</fullName>
    </recommendedName>
</protein>
<evidence type="ECO:0000313" key="3">
    <source>
        <dbReference type="Proteomes" id="UP000246894"/>
    </source>
</evidence>
<name>A0A2Z3S3L3_9MICO</name>
<accession>A0A2Z3S3L3</accession>
<feature type="transmembrane region" description="Helical" evidence="1">
    <location>
        <begin position="20"/>
        <end position="38"/>
    </location>
</feature>
<reference evidence="2 3" key="1">
    <citation type="submission" date="2017-10" db="EMBL/GenBank/DDBJ databases">
        <title>Genome of an Actinobacterium that displays light-enhanced growth.</title>
        <authorList>
            <person name="Maresca J.A."/>
            <person name="Hempel P."/>
            <person name="Shevchenko O."/>
            <person name="Miller K.J."/>
            <person name="Hahn M.W."/>
        </authorList>
    </citation>
    <scope>NUCLEOTIDE SEQUENCE [LARGE SCALE GENOMIC DNA]</scope>
    <source>
        <strain evidence="2 3">MWH-Mo1</strain>
    </source>
</reference>
<dbReference type="Pfam" id="PF14017">
    <property type="entry name" value="DUF4233"/>
    <property type="match status" value="1"/>
</dbReference>
<feature type="transmembrane region" description="Helical" evidence="1">
    <location>
        <begin position="44"/>
        <end position="65"/>
    </location>
</feature>
<dbReference type="RefSeq" id="WP_162532667.1">
    <property type="nucleotide sequence ID" value="NZ_CP023994.1"/>
</dbReference>
<keyword evidence="1" id="KW-1133">Transmembrane helix</keyword>
<keyword evidence="1" id="KW-0812">Transmembrane</keyword>
<evidence type="ECO:0000313" key="2">
    <source>
        <dbReference type="EMBL" id="AWR21538.1"/>
    </source>
</evidence>
<evidence type="ECO:0008006" key="4">
    <source>
        <dbReference type="Google" id="ProtNLM"/>
    </source>
</evidence>
<dbReference type="InterPro" id="IPR025327">
    <property type="entry name" value="DUF4233"/>
</dbReference>
<evidence type="ECO:0000256" key="1">
    <source>
        <dbReference type="SAM" id="Phobius"/>
    </source>
</evidence>
<gene>
    <name evidence="2" type="ORF">AURMO_00936</name>
</gene>
<proteinExistence type="predicted"/>
<dbReference type="Proteomes" id="UP000246894">
    <property type="component" value="Chromosome"/>
</dbReference>
<organism evidence="2 3">
    <name type="scientific">Aurantimicrobium photophilum</name>
    <dbReference type="NCBI Taxonomy" id="1987356"/>
    <lineage>
        <taxon>Bacteria</taxon>
        <taxon>Bacillati</taxon>
        <taxon>Actinomycetota</taxon>
        <taxon>Actinomycetes</taxon>
        <taxon>Micrococcales</taxon>
        <taxon>Microbacteriaceae</taxon>
        <taxon>Aurantimicrobium</taxon>
    </lineage>
</organism>
<feature type="transmembrane region" description="Helical" evidence="1">
    <location>
        <begin position="72"/>
        <end position="105"/>
    </location>
</feature>